<keyword evidence="11 18" id="KW-0677">Repeat</keyword>
<evidence type="ECO:0000256" key="13">
    <source>
        <dbReference type="ARBA" id="ARBA00023002"/>
    </source>
</evidence>
<evidence type="ECO:0000256" key="5">
    <source>
        <dbReference type="ARBA" id="ARBA00010609"/>
    </source>
</evidence>
<comment type="subcellular location">
    <subcellularLocation>
        <location evidence="2">Endomembrane system</location>
        <topology evidence="2">Multi-pass membrane protein</topology>
    </subcellularLocation>
    <subcellularLocation>
        <location evidence="3 18">Secreted</location>
        <location evidence="3 18">Extracellular space</location>
        <location evidence="3 18">Apoplast</location>
    </subcellularLocation>
</comment>
<evidence type="ECO:0000256" key="20">
    <source>
        <dbReference type="SAM" id="Phobius"/>
    </source>
</evidence>
<dbReference type="AlphaFoldDB" id="A0A6N2KPI1"/>
<evidence type="ECO:0000256" key="17">
    <source>
        <dbReference type="ARBA" id="ARBA00023185"/>
    </source>
</evidence>
<dbReference type="CDD" id="cd13897">
    <property type="entry name" value="CuRO_3_LCC_plant"/>
    <property type="match status" value="1"/>
</dbReference>
<keyword evidence="10 18" id="KW-0479">Metal-binding</keyword>
<evidence type="ECO:0000256" key="6">
    <source>
        <dbReference type="ARBA" id="ARBA00012297"/>
    </source>
</evidence>
<dbReference type="GO" id="GO:0005507">
    <property type="term" value="F:copper ion binding"/>
    <property type="evidence" value="ECO:0007669"/>
    <property type="project" value="InterPro"/>
</dbReference>
<dbReference type="GO" id="GO:0046274">
    <property type="term" value="P:lignin catabolic process"/>
    <property type="evidence" value="ECO:0007669"/>
    <property type="project" value="UniProtKB-KW"/>
</dbReference>
<reference evidence="25" key="1">
    <citation type="submission" date="2019-03" db="EMBL/GenBank/DDBJ databases">
        <authorList>
            <person name="Mank J."/>
            <person name="Almeida P."/>
        </authorList>
    </citation>
    <scope>NUCLEOTIDE SEQUENCE</scope>
    <source>
        <strain evidence="25">78183</strain>
    </source>
</reference>
<feature type="compositionally biased region" description="Polar residues" evidence="19">
    <location>
        <begin position="975"/>
        <end position="984"/>
    </location>
</feature>
<evidence type="ECO:0000259" key="24">
    <source>
        <dbReference type="Pfam" id="PF07732"/>
    </source>
</evidence>
<dbReference type="PANTHER" id="PTHR11709:SF522">
    <property type="entry name" value="LACCASE-4"/>
    <property type="match status" value="1"/>
</dbReference>
<dbReference type="InterPro" id="IPR011706">
    <property type="entry name" value="Cu-oxidase_C"/>
</dbReference>
<comment type="cofactor">
    <cofactor evidence="18">
        <name>Cu cation</name>
        <dbReference type="ChEBI" id="CHEBI:23378"/>
    </cofactor>
    <text evidence="18">Binds 4 Cu cations per monomer.</text>
</comment>
<dbReference type="PROSITE" id="PS50216">
    <property type="entry name" value="DHHC"/>
    <property type="match status" value="1"/>
</dbReference>
<dbReference type="GO" id="GO:0052716">
    <property type="term" value="F:hydroquinone:oxygen oxidoreductase activity"/>
    <property type="evidence" value="ECO:0007669"/>
    <property type="project" value="UniProtKB-EC"/>
</dbReference>
<dbReference type="Gene3D" id="2.60.40.420">
    <property type="entry name" value="Cupredoxins - blue copper proteins"/>
    <property type="match status" value="3"/>
</dbReference>
<dbReference type="InterPro" id="IPR001594">
    <property type="entry name" value="Palmitoyltrfase_DHHC"/>
</dbReference>
<dbReference type="PANTHER" id="PTHR11709">
    <property type="entry name" value="MULTI-COPPER OXIDASE"/>
    <property type="match status" value="1"/>
</dbReference>
<dbReference type="SUPFAM" id="SSF49503">
    <property type="entry name" value="Cupredoxins"/>
    <property type="match status" value="3"/>
</dbReference>
<evidence type="ECO:0000259" key="22">
    <source>
        <dbReference type="Pfam" id="PF01529"/>
    </source>
</evidence>
<sequence length="1139" mass="126359">MGSSLLPSVTASSRIAVTALCTFWIFSELVAAKHAGITRHYKFDIKLQNVTRLCRTKSIVTVNGQIPGPRIIAREGDRLLIKVVNHVQYNVTLHWHGIRQLRSGWADGPAYVTQCPIQTGQSYVYNFTVTGQRGTLFWHAHISWLRVTIYGPIVILPKKGVSYPFPQPHKEIPIIFGEWWKADTEKIISQALQTGGAPNISDAYTINGHPGLLYNCSAKDTFKLKVKPGKTYLLRLVNAALNDELFFSIANHSLTVVEADAVYVKPFKTQIVLITPGQTTNVLLKAKAKAPNSTFLMAARPYATGPASFDNTTTAGVLEYDRNPSATKTKSKSKKLPLLKPSLPVFNDTTFATAFVKKIRSLANARFPANVPRKVDRRFFFTVGLGLLPCSKNKTCQGPNNTMFSASVNNVSFVQPNIALLQSHFLNRSKGVYTNDFPANPPFKFNYTGTPPSNIMTAKGTKAVAIPFNTSVELVMQDTSIIGAESHPLHLHGFNFFVVGQGFGNFDPSKDPVKFNLVDPAERNTVGVPSGGWVAIRFLADNPGVWFMHCHLEVHTSWGLKMAWVVNDGNRPNQKLPPPPSDLPKYAVVSTPVPLVSLPPNDEATPQLLPSDRWFGLMSSPGIMNAVVFTAIALLSVLNYTIAILTDPGRVPSSFMPDIEDCGRRLEILPEVFSLQASTCSSLPCLQKMRVANVPSVDCKDHHCIWISNCVGHANYKVFFVFVVYAAIACIYSLVLLVGSLTVDPLKDELQSGDSFRTIYVISGLLLVPLSAALGVLLGWHVYLILQNKTTIEYHEGVRAMLLAEKGGHVYKHPYDVGTYENLTTVLGPRIFCWVCPTSGYIGSGLRFPTAYDSMASASVDHTDNYNLTFPSHFFVCLLDMDEDSDDPSEVNSFQFKEAPNSKLFCLNKKRKLQAKQLGLPISKHKCWDHRLPLETPTIHENQEEKGLITHIIKEHAERQAIDERPDPESDKDSNSFVGDSDSATSMYGEAKLEMEVSKIWPPNRPSTSSFDWGNSVKDTQYSPDNFAAPRHAGREELTFVEGEDDHCCHYDGLQVSQNTEEPILEIESPLVYSCSEYGTDNIEPCADEEVDILYSNEVNLNGYVLSSGRWTVNQDAQSGPRKPTIDQEFEQYFSMLML</sequence>
<evidence type="ECO:0000256" key="14">
    <source>
        <dbReference type="ARBA" id="ARBA00023008"/>
    </source>
</evidence>
<feature type="transmembrane region" description="Helical" evidence="20">
    <location>
        <begin position="623"/>
        <end position="646"/>
    </location>
</feature>
<dbReference type="Pfam" id="PF00394">
    <property type="entry name" value="Cu-oxidase"/>
    <property type="match status" value="1"/>
</dbReference>
<keyword evidence="15 20" id="KW-0472">Membrane</keyword>
<dbReference type="InterPro" id="IPR034288">
    <property type="entry name" value="CuRO_1_LCC"/>
</dbReference>
<evidence type="ECO:0000256" key="11">
    <source>
        <dbReference type="ARBA" id="ARBA00022737"/>
    </source>
</evidence>
<feature type="domain" description="Palmitoyltransferase DHHC" evidence="22">
    <location>
        <begin position="700"/>
        <end position="795"/>
    </location>
</feature>
<dbReference type="EMBL" id="CAADRP010000446">
    <property type="protein sequence ID" value="VFU28438.1"/>
    <property type="molecule type" value="Genomic_DNA"/>
</dbReference>
<evidence type="ECO:0000259" key="23">
    <source>
        <dbReference type="Pfam" id="PF07731"/>
    </source>
</evidence>
<dbReference type="InterPro" id="IPR008972">
    <property type="entry name" value="Cupredoxin"/>
</dbReference>
<dbReference type="PROSITE" id="PS00080">
    <property type="entry name" value="MULTICOPPER_OXIDASE2"/>
    <property type="match status" value="1"/>
</dbReference>
<keyword evidence="13 18" id="KW-0560">Oxidoreductase</keyword>
<dbReference type="InterPro" id="IPR001117">
    <property type="entry name" value="Cu-oxidase_2nd"/>
</dbReference>
<evidence type="ECO:0000256" key="2">
    <source>
        <dbReference type="ARBA" id="ARBA00004127"/>
    </source>
</evidence>
<evidence type="ECO:0000256" key="4">
    <source>
        <dbReference type="ARBA" id="ARBA00008574"/>
    </source>
</evidence>
<accession>A0A6N2KPI1</accession>
<comment type="similarity">
    <text evidence="5 18">Belongs to the multicopper oxidase family.</text>
</comment>
<dbReference type="GO" id="GO:0012505">
    <property type="term" value="C:endomembrane system"/>
    <property type="evidence" value="ECO:0007669"/>
    <property type="project" value="UniProtKB-SubCell"/>
</dbReference>
<evidence type="ECO:0000256" key="1">
    <source>
        <dbReference type="ARBA" id="ARBA00000349"/>
    </source>
</evidence>
<evidence type="ECO:0000256" key="7">
    <source>
        <dbReference type="ARBA" id="ARBA00022523"/>
    </source>
</evidence>
<gene>
    <name evidence="25" type="ORF">SVIM_LOCUS94466</name>
</gene>
<dbReference type="GO" id="GO:0048046">
    <property type="term" value="C:apoplast"/>
    <property type="evidence" value="ECO:0007669"/>
    <property type="project" value="UniProtKB-SubCell"/>
</dbReference>
<evidence type="ECO:0000256" key="18">
    <source>
        <dbReference type="RuleBase" id="RU361119"/>
    </source>
</evidence>
<evidence type="ECO:0000313" key="25">
    <source>
        <dbReference type="EMBL" id="VFU28438.1"/>
    </source>
</evidence>
<feature type="transmembrane region" description="Helical" evidence="20">
    <location>
        <begin position="759"/>
        <end position="786"/>
    </location>
</feature>
<dbReference type="InterPro" id="IPR002355">
    <property type="entry name" value="Cu_oxidase_Cu_BS"/>
</dbReference>
<name>A0A6N2KPI1_SALVM</name>
<dbReference type="InterPro" id="IPR034285">
    <property type="entry name" value="CuRO_2_LCC"/>
</dbReference>
<dbReference type="PROSITE" id="PS00079">
    <property type="entry name" value="MULTICOPPER_OXIDASE1"/>
    <property type="match status" value="1"/>
</dbReference>
<keyword evidence="16" id="KW-0325">Glycoprotein</keyword>
<comment type="function">
    <text evidence="18">Lignin degradation and detoxification of lignin-derived products.</text>
</comment>
<dbReference type="CDD" id="cd13875">
    <property type="entry name" value="CuRO_2_LCC_plant"/>
    <property type="match status" value="1"/>
</dbReference>
<evidence type="ECO:0000256" key="15">
    <source>
        <dbReference type="ARBA" id="ARBA00023136"/>
    </source>
</evidence>
<keyword evidence="14 18" id="KW-0186">Copper</keyword>
<keyword evidence="9 20" id="KW-0812">Transmembrane</keyword>
<dbReference type="InterPro" id="IPR034289">
    <property type="entry name" value="CuRO_3_LCC"/>
</dbReference>
<evidence type="ECO:0000256" key="10">
    <source>
        <dbReference type="ARBA" id="ARBA00022723"/>
    </source>
</evidence>
<keyword evidence="7 18" id="KW-0052">Apoplast</keyword>
<comment type="similarity">
    <text evidence="4">Belongs to the DHHC palmitoyltransferase family.</text>
</comment>
<dbReference type="InterPro" id="IPR045087">
    <property type="entry name" value="Cu-oxidase_fam"/>
</dbReference>
<dbReference type="Pfam" id="PF07732">
    <property type="entry name" value="Cu-oxidase_3"/>
    <property type="match status" value="1"/>
</dbReference>
<feature type="compositionally biased region" description="Basic and acidic residues" evidence="19">
    <location>
        <begin position="959"/>
        <end position="974"/>
    </location>
</feature>
<dbReference type="EC" id="1.10.3.2" evidence="6 18"/>
<dbReference type="GO" id="GO:0016409">
    <property type="term" value="F:palmitoyltransferase activity"/>
    <property type="evidence" value="ECO:0007669"/>
    <property type="project" value="InterPro"/>
</dbReference>
<dbReference type="FunFam" id="2.60.40.420:FF:000049">
    <property type="entry name" value="Laccase"/>
    <property type="match status" value="1"/>
</dbReference>
<dbReference type="FunFam" id="2.60.40.420:FF:000062">
    <property type="entry name" value="Laccase"/>
    <property type="match status" value="1"/>
</dbReference>
<evidence type="ECO:0000256" key="3">
    <source>
        <dbReference type="ARBA" id="ARBA00004271"/>
    </source>
</evidence>
<dbReference type="InterPro" id="IPR033138">
    <property type="entry name" value="Cu_oxidase_CS"/>
</dbReference>
<evidence type="ECO:0000256" key="12">
    <source>
        <dbReference type="ARBA" id="ARBA00022989"/>
    </source>
</evidence>
<proteinExistence type="inferred from homology"/>
<feature type="domain" description="Plastocyanin-like" evidence="21">
    <location>
        <begin position="171"/>
        <end position="322"/>
    </location>
</feature>
<comment type="catalytic activity">
    <reaction evidence="1 18">
        <text>4 hydroquinone + O2 = 4 benzosemiquinone + 2 H2O</text>
        <dbReference type="Rhea" id="RHEA:11276"/>
        <dbReference type="ChEBI" id="CHEBI:15377"/>
        <dbReference type="ChEBI" id="CHEBI:15379"/>
        <dbReference type="ChEBI" id="CHEBI:17594"/>
        <dbReference type="ChEBI" id="CHEBI:17977"/>
        <dbReference type="EC" id="1.10.3.2"/>
    </reaction>
</comment>
<feature type="domain" description="Plastocyanin-like" evidence="24">
    <location>
        <begin position="46"/>
        <end position="159"/>
    </location>
</feature>
<evidence type="ECO:0000256" key="16">
    <source>
        <dbReference type="ARBA" id="ARBA00023180"/>
    </source>
</evidence>
<keyword evidence="8 18" id="KW-0964">Secreted</keyword>
<evidence type="ECO:0000256" key="8">
    <source>
        <dbReference type="ARBA" id="ARBA00022525"/>
    </source>
</evidence>
<evidence type="ECO:0000256" key="9">
    <source>
        <dbReference type="ARBA" id="ARBA00022692"/>
    </source>
</evidence>
<dbReference type="Pfam" id="PF07731">
    <property type="entry name" value="Cu-oxidase_2"/>
    <property type="match status" value="1"/>
</dbReference>
<keyword evidence="17 18" id="KW-0439">Lignin degradation</keyword>
<evidence type="ECO:0000259" key="21">
    <source>
        <dbReference type="Pfam" id="PF00394"/>
    </source>
</evidence>
<feature type="region of interest" description="Disordered" evidence="19">
    <location>
        <begin position="959"/>
        <end position="984"/>
    </location>
</feature>
<feature type="transmembrane region" description="Helical" evidence="20">
    <location>
        <begin position="718"/>
        <end position="739"/>
    </location>
</feature>
<keyword evidence="12 20" id="KW-1133">Transmembrane helix</keyword>
<dbReference type="Pfam" id="PF01529">
    <property type="entry name" value="DHHC"/>
    <property type="match status" value="1"/>
</dbReference>
<dbReference type="NCBIfam" id="TIGR03389">
    <property type="entry name" value="laccase"/>
    <property type="match status" value="1"/>
</dbReference>
<feature type="domain" description="Plastocyanin-like" evidence="23">
    <location>
        <begin position="437"/>
        <end position="569"/>
    </location>
</feature>
<dbReference type="InterPro" id="IPR017761">
    <property type="entry name" value="Laccase"/>
</dbReference>
<organism evidence="25">
    <name type="scientific">Salix viminalis</name>
    <name type="common">Common osier</name>
    <name type="synonym">Basket willow</name>
    <dbReference type="NCBI Taxonomy" id="40686"/>
    <lineage>
        <taxon>Eukaryota</taxon>
        <taxon>Viridiplantae</taxon>
        <taxon>Streptophyta</taxon>
        <taxon>Embryophyta</taxon>
        <taxon>Tracheophyta</taxon>
        <taxon>Spermatophyta</taxon>
        <taxon>Magnoliopsida</taxon>
        <taxon>eudicotyledons</taxon>
        <taxon>Gunneridae</taxon>
        <taxon>Pentapetalae</taxon>
        <taxon>rosids</taxon>
        <taxon>fabids</taxon>
        <taxon>Malpighiales</taxon>
        <taxon>Salicaceae</taxon>
        <taxon>Saliceae</taxon>
        <taxon>Salix</taxon>
    </lineage>
</organism>
<dbReference type="CDD" id="cd13849">
    <property type="entry name" value="CuRO_1_LCC_plant"/>
    <property type="match status" value="1"/>
</dbReference>
<protein>
    <recommendedName>
        <fullName evidence="6 18">Laccase</fullName>
        <ecNumber evidence="6 18">1.10.3.2</ecNumber>
    </recommendedName>
    <alternativeName>
        <fullName evidence="18">Benzenediol:oxygen oxidoreductase</fullName>
    </alternativeName>
    <alternativeName>
        <fullName evidence="18">Diphenol oxidase</fullName>
    </alternativeName>
    <alternativeName>
        <fullName evidence="18">Urishiol oxidase</fullName>
    </alternativeName>
</protein>
<dbReference type="InterPro" id="IPR011707">
    <property type="entry name" value="Cu-oxidase-like_N"/>
</dbReference>
<evidence type="ECO:0000256" key="19">
    <source>
        <dbReference type="SAM" id="MobiDB-lite"/>
    </source>
</evidence>